<evidence type="ECO:0000313" key="1">
    <source>
        <dbReference type="EMBL" id="GAA4920962.1"/>
    </source>
</evidence>
<evidence type="ECO:0000313" key="2">
    <source>
        <dbReference type="Proteomes" id="UP001501436"/>
    </source>
</evidence>
<accession>A0ABP9FXD8</accession>
<evidence type="ECO:0008006" key="3">
    <source>
        <dbReference type="Google" id="ProtNLM"/>
    </source>
</evidence>
<name>A0ABP9FXD8_9SPHI</name>
<dbReference type="EMBL" id="BAABJI010000002">
    <property type="protein sequence ID" value="GAA4920962.1"/>
    <property type="molecule type" value="Genomic_DNA"/>
</dbReference>
<gene>
    <name evidence="1" type="ORF">GCM10023313_25940</name>
</gene>
<sequence length="206" mass="23925">MLLNFIEILRPFCNLAKTLPVMLKKYSLRAITLLILVFTFASCKKETVIIREVVKEEEPEPEEKQITAYKDVVEKLLGRWKVDEIFFDYKDENDKVVFKSSTIGWGYLTFYDNGKVFMVSDRLNTGGYTTEDYGLKKPADKYILSIRNFKVMTGVGSTNASLQIESFTENRISFTDKYADVYYYDQNNVLKTAKTVAIHFTVNRVY</sequence>
<comment type="caution">
    <text evidence="1">The sequence shown here is derived from an EMBL/GenBank/DDBJ whole genome shotgun (WGS) entry which is preliminary data.</text>
</comment>
<reference evidence="2" key="1">
    <citation type="journal article" date="2019" name="Int. J. Syst. Evol. Microbiol.">
        <title>The Global Catalogue of Microorganisms (GCM) 10K type strain sequencing project: providing services to taxonomists for standard genome sequencing and annotation.</title>
        <authorList>
            <consortium name="The Broad Institute Genomics Platform"/>
            <consortium name="The Broad Institute Genome Sequencing Center for Infectious Disease"/>
            <person name="Wu L."/>
            <person name="Ma J."/>
        </authorList>
    </citation>
    <scope>NUCLEOTIDE SEQUENCE [LARGE SCALE GENOMIC DNA]</scope>
    <source>
        <strain evidence="2">JCM 18283</strain>
    </source>
</reference>
<protein>
    <recommendedName>
        <fullName evidence="3">Lipocalin-like protein</fullName>
    </recommendedName>
</protein>
<dbReference type="Proteomes" id="UP001501436">
    <property type="component" value="Unassembled WGS sequence"/>
</dbReference>
<proteinExistence type="predicted"/>
<keyword evidence="2" id="KW-1185">Reference proteome</keyword>
<organism evidence="1 2">
    <name type="scientific">Mucilaginibacter defluvii</name>
    <dbReference type="NCBI Taxonomy" id="1196019"/>
    <lineage>
        <taxon>Bacteria</taxon>
        <taxon>Pseudomonadati</taxon>
        <taxon>Bacteroidota</taxon>
        <taxon>Sphingobacteriia</taxon>
        <taxon>Sphingobacteriales</taxon>
        <taxon>Sphingobacteriaceae</taxon>
        <taxon>Mucilaginibacter</taxon>
    </lineage>
</organism>